<dbReference type="SUPFAM" id="SSF52833">
    <property type="entry name" value="Thioredoxin-like"/>
    <property type="match status" value="1"/>
</dbReference>
<organism evidence="2 3">
    <name type="scientific">Chelonobacter oris</name>
    <dbReference type="NCBI Taxonomy" id="505317"/>
    <lineage>
        <taxon>Bacteria</taxon>
        <taxon>Pseudomonadati</taxon>
        <taxon>Pseudomonadota</taxon>
        <taxon>Gammaproteobacteria</taxon>
        <taxon>Pasteurellales</taxon>
        <taxon>Pasteurellaceae</taxon>
        <taxon>Chelonobacter</taxon>
    </lineage>
</organism>
<evidence type="ECO:0000313" key="3">
    <source>
        <dbReference type="Proteomes" id="UP000030380"/>
    </source>
</evidence>
<dbReference type="AlphaFoldDB" id="A0A0A3B7S6"/>
<dbReference type="InterPro" id="IPR036249">
    <property type="entry name" value="Thioredoxin-like_sf"/>
</dbReference>
<dbReference type="InterPro" id="IPR001853">
    <property type="entry name" value="DSBA-like_thioredoxin_dom"/>
</dbReference>
<dbReference type="CDD" id="cd03025">
    <property type="entry name" value="DsbA_FrnE_like"/>
    <property type="match status" value="1"/>
</dbReference>
<reference evidence="2 3" key="1">
    <citation type="submission" date="2014-11" db="EMBL/GenBank/DDBJ databases">
        <title>Draft genome sequence of Chelonobacter oris 1662T, associated with respiratory disease in Hermann's Tortoises.</title>
        <authorList>
            <person name="Kudirkiene E."/>
            <person name="Hansen M.J."/>
            <person name="Bojesen A.M."/>
        </authorList>
    </citation>
    <scope>NUCLEOTIDE SEQUENCE [LARGE SCALE GENOMIC DNA]</scope>
    <source>
        <strain evidence="2 3">1662</strain>
    </source>
</reference>
<dbReference type="EMBL" id="JSUM01000015">
    <property type="protein sequence ID" value="KGQ69639.1"/>
    <property type="molecule type" value="Genomic_DNA"/>
</dbReference>
<feature type="domain" description="DSBA-like thioredoxin" evidence="1">
    <location>
        <begin position="4"/>
        <end position="179"/>
    </location>
</feature>
<gene>
    <name evidence="2" type="ORF">OA57_10270</name>
</gene>
<dbReference type="Pfam" id="PF01323">
    <property type="entry name" value="DSBA"/>
    <property type="match status" value="1"/>
</dbReference>
<proteinExistence type="predicted"/>
<dbReference type="Proteomes" id="UP000030380">
    <property type="component" value="Unassembled WGS sequence"/>
</dbReference>
<dbReference type="RefSeq" id="WP_034617339.1">
    <property type="nucleotide sequence ID" value="NZ_JSUM01000015.1"/>
</dbReference>
<protein>
    <recommendedName>
        <fullName evidence="1">DSBA-like thioredoxin domain-containing protein</fullName>
    </recommendedName>
</protein>
<dbReference type="PANTHER" id="PTHR13887:SF51">
    <property type="entry name" value="DSBA FAMILY PROTEIN"/>
    <property type="match status" value="1"/>
</dbReference>
<name>A0A0A3B7S6_9PAST</name>
<dbReference type="STRING" id="505317.OA57_10270"/>
<sequence length="204" mass="22629">MKLHYFYDPLCGWCYAAAPLANAAAEMLPLQLHGGGLMSGRVIDAQFRDYVLPHDARIARLSKQIFGDAYKDGLLKQVGTVLDSAPPITAVLTAEQLDGRGLAMLAQLQKAHYVDGKKVSQRAVLFSLAAQAGYDVERFNAVFDTLAGSGCDKHIAQSRRLMAQYQASGFPTFLLEKNGRFRQLDHHAFYGNPDAWRDALRQWL</sequence>
<dbReference type="OrthoDB" id="9813770at2"/>
<evidence type="ECO:0000259" key="1">
    <source>
        <dbReference type="Pfam" id="PF01323"/>
    </source>
</evidence>
<dbReference type="Gene3D" id="3.40.30.10">
    <property type="entry name" value="Glutaredoxin"/>
    <property type="match status" value="1"/>
</dbReference>
<comment type="caution">
    <text evidence="2">The sequence shown here is derived from an EMBL/GenBank/DDBJ whole genome shotgun (WGS) entry which is preliminary data.</text>
</comment>
<dbReference type="GO" id="GO:0016491">
    <property type="term" value="F:oxidoreductase activity"/>
    <property type="evidence" value="ECO:0007669"/>
    <property type="project" value="InterPro"/>
</dbReference>
<evidence type="ECO:0000313" key="2">
    <source>
        <dbReference type="EMBL" id="KGQ69639.1"/>
    </source>
</evidence>
<dbReference type="PANTHER" id="PTHR13887">
    <property type="entry name" value="GLUTATHIONE S-TRANSFERASE KAPPA"/>
    <property type="match status" value="1"/>
</dbReference>
<accession>A0A0A3B7S6</accession>
<keyword evidence="3" id="KW-1185">Reference proteome</keyword>